<evidence type="ECO:0000256" key="1">
    <source>
        <dbReference type="SAM" id="MobiDB-lite"/>
    </source>
</evidence>
<accession>A0AAG5DK85</accession>
<name>A0AAG5DK85_ANOAO</name>
<dbReference type="EnsemblMetazoa" id="ENSAATROPT012378">
    <property type="protein sequence ID" value="ENSAATROPP011234"/>
    <property type="gene ID" value="ENSAATROPG010068"/>
</dbReference>
<reference evidence="2" key="1">
    <citation type="submission" date="2024-04" db="UniProtKB">
        <authorList>
            <consortium name="EnsemblMetazoa"/>
        </authorList>
    </citation>
    <scope>IDENTIFICATION</scope>
    <source>
        <strain evidence="2">EBRO</strain>
    </source>
</reference>
<proteinExistence type="predicted"/>
<evidence type="ECO:0000313" key="3">
    <source>
        <dbReference type="Proteomes" id="UP000075880"/>
    </source>
</evidence>
<evidence type="ECO:0000313" key="2">
    <source>
        <dbReference type="EnsemblMetazoa" id="ENSAATROPP011234"/>
    </source>
</evidence>
<sequence>IGSTYLFLQRQITISQEAQTFRKELRRRLHTTITLPIPGHSDNNSMRSNRACFM</sequence>
<feature type="region of interest" description="Disordered" evidence="1">
    <location>
        <begin position="34"/>
        <end position="54"/>
    </location>
</feature>
<keyword evidence="3" id="KW-1185">Reference proteome</keyword>
<dbReference type="Proteomes" id="UP000075880">
    <property type="component" value="Unassembled WGS sequence"/>
</dbReference>
<organism evidence="2 3">
    <name type="scientific">Anopheles atroparvus</name>
    <name type="common">European mosquito</name>
    <dbReference type="NCBI Taxonomy" id="41427"/>
    <lineage>
        <taxon>Eukaryota</taxon>
        <taxon>Metazoa</taxon>
        <taxon>Ecdysozoa</taxon>
        <taxon>Arthropoda</taxon>
        <taxon>Hexapoda</taxon>
        <taxon>Insecta</taxon>
        <taxon>Pterygota</taxon>
        <taxon>Neoptera</taxon>
        <taxon>Endopterygota</taxon>
        <taxon>Diptera</taxon>
        <taxon>Nematocera</taxon>
        <taxon>Culicoidea</taxon>
        <taxon>Culicidae</taxon>
        <taxon>Anophelinae</taxon>
        <taxon>Anopheles</taxon>
    </lineage>
</organism>
<protein>
    <submittedName>
        <fullName evidence="2">Uncharacterized protein</fullName>
    </submittedName>
</protein>
<dbReference type="AlphaFoldDB" id="A0AAG5DK85"/>